<name>A0A1V6TR23_9EURO</name>
<feature type="region of interest" description="Disordered" evidence="1">
    <location>
        <begin position="212"/>
        <end position="255"/>
    </location>
</feature>
<evidence type="ECO:0000256" key="1">
    <source>
        <dbReference type="SAM" id="MobiDB-lite"/>
    </source>
</evidence>
<dbReference type="OrthoDB" id="4335359at2759"/>
<proteinExistence type="predicted"/>
<dbReference type="Proteomes" id="UP000191285">
    <property type="component" value="Unassembled WGS sequence"/>
</dbReference>
<keyword evidence="3" id="KW-1185">Reference proteome</keyword>
<dbReference type="AlphaFoldDB" id="A0A1V6TR23"/>
<gene>
    <name evidence="2" type="ORF">PENSTE_c003G09657</name>
</gene>
<feature type="compositionally biased region" description="Polar residues" evidence="1">
    <location>
        <begin position="232"/>
        <end position="255"/>
    </location>
</feature>
<comment type="caution">
    <text evidence="2">The sequence shown here is derived from an EMBL/GenBank/DDBJ whole genome shotgun (WGS) entry which is preliminary data.</text>
</comment>
<sequence length="413" mass="45861">MIPFETDNPSEQSQSHASSRPPPPKLKSPSTNHLGLKKSVPDKDSRGKNSNSPVIILPSIIPGSRSYTPSPAPSVHPNSFGRPSATPSSHPFGLAPSASQYLSGPTLAPGSDFEYPVYQTTPYATTWALSNPNTGYPVYQPPLYGSAWTPINPNTGYPVCHAPSYASAWAPNTPVTGYPVYPAPPYATPQAPRNSNTGYAVYQDLPYKKHLQGSRSHRFETSSSSRTQSSQVGKPNHNTSFQMQVPSPTVQSLVPSKISESTSKLATPKKKTFECYPDHPTFRDSDDLNELYTDRHREKHQEATKHIRELYDMLQKDMSLRSPEARKVMQELDNLDKQILNMNFYGGLSPGLGQIRRETFISIWRSTVTPACGWPQHLTEAQISRFYLNAKVALEEFCEEYDYPLGWACIPPC</sequence>
<evidence type="ECO:0000313" key="3">
    <source>
        <dbReference type="Proteomes" id="UP000191285"/>
    </source>
</evidence>
<dbReference type="EMBL" id="MLKD01000003">
    <property type="protein sequence ID" value="OQE28807.1"/>
    <property type="molecule type" value="Genomic_DNA"/>
</dbReference>
<feature type="compositionally biased region" description="Low complexity" evidence="1">
    <location>
        <begin position="221"/>
        <end position="231"/>
    </location>
</feature>
<feature type="region of interest" description="Disordered" evidence="1">
    <location>
        <begin position="1"/>
        <end position="97"/>
    </location>
</feature>
<feature type="compositionally biased region" description="Polar residues" evidence="1">
    <location>
        <begin position="7"/>
        <end position="17"/>
    </location>
</feature>
<evidence type="ECO:0000313" key="2">
    <source>
        <dbReference type="EMBL" id="OQE28807.1"/>
    </source>
</evidence>
<reference evidence="3" key="1">
    <citation type="journal article" date="2017" name="Nat. Microbiol.">
        <title>Global analysis of biosynthetic gene clusters reveals vast potential of secondary metabolite production in Penicillium species.</title>
        <authorList>
            <person name="Nielsen J.C."/>
            <person name="Grijseels S."/>
            <person name="Prigent S."/>
            <person name="Ji B."/>
            <person name="Dainat J."/>
            <person name="Nielsen K.F."/>
            <person name="Frisvad J.C."/>
            <person name="Workman M."/>
            <person name="Nielsen J."/>
        </authorList>
    </citation>
    <scope>NUCLEOTIDE SEQUENCE [LARGE SCALE GENOMIC DNA]</scope>
    <source>
        <strain evidence="3">IBT 24891</strain>
    </source>
</reference>
<accession>A0A1V6TR23</accession>
<protein>
    <submittedName>
        <fullName evidence="2">Uncharacterized protein</fullName>
    </submittedName>
</protein>
<organism evidence="2 3">
    <name type="scientific">Penicillium steckii</name>
    <dbReference type="NCBI Taxonomy" id="303698"/>
    <lineage>
        <taxon>Eukaryota</taxon>
        <taxon>Fungi</taxon>
        <taxon>Dikarya</taxon>
        <taxon>Ascomycota</taxon>
        <taxon>Pezizomycotina</taxon>
        <taxon>Eurotiomycetes</taxon>
        <taxon>Eurotiomycetidae</taxon>
        <taxon>Eurotiales</taxon>
        <taxon>Aspergillaceae</taxon>
        <taxon>Penicillium</taxon>
    </lineage>
</organism>